<dbReference type="Gene3D" id="3.90.76.10">
    <property type="entry name" value="Dipeptide-binding Protein, Domain 1"/>
    <property type="match status" value="1"/>
</dbReference>
<dbReference type="Gene3D" id="3.10.105.10">
    <property type="entry name" value="Dipeptide-binding Protein, Domain 3"/>
    <property type="match status" value="1"/>
</dbReference>
<feature type="chain" id="PRO_5018102351" evidence="4">
    <location>
        <begin position="24"/>
        <end position="522"/>
    </location>
</feature>
<evidence type="ECO:0000256" key="2">
    <source>
        <dbReference type="ARBA" id="ARBA00005695"/>
    </source>
</evidence>
<dbReference type="Gene3D" id="3.40.190.10">
    <property type="entry name" value="Periplasmic binding protein-like II"/>
    <property type="match status" value="1"/>
</dbReference>
<evidence type="ECO:0000256" key="3">
    <source>
        <dbReference type="ARBA" id="ARBA00022729"/>
    </source>
</evidence>
<accession>A0A3L9Y1P8</accession>
<dbReference type="OrthoDB" id="9803988at2"/>
<dbReference type="PANTHER" id="PTHR30290">
    <property type="entry name" value="PERIPLASMIC BINDING COMPONENT OF ABC TRANSPORTER"/>
    <property type="match status" value="1"/>
</dbReference>
<evidence type="ECO:0000313" key="7">
    <source>
        <dbReference type="Proteomes" id="UP000281343"/>
    </source>
</evidence>
<feature type="signal peptide" evidence="4">
    <location>
        <begin position="1"/>
        <end position="23"/>
    </location>
</feature>
<dbReference type="PANTHER" id="PTHR30290:SF38">
    <property type="entry name" value="D,D-DIPEPTIDE-BINDING PERIPLASMIC PROTEIN DDPA-RELATED"/>
    <property type="match status" value="1"/>
</dbReference>
<evidence type="ECO:0000256" key="1">
    <source>
        <dbReference type="ARBA" id="ARBA00004418"/>
    </source>
</evidence>
<dbReference type="EMBL" id="RCNT01000009">
    <property type="protein sequence ID" value="RMA41007.1"/>
    <property type="molecule type" value="Genomic_DNA"/>
</dbReference>
<sequence length="522" mass="58759">MPHFRRFLLTTAAALVTAGGAFAQDRPDLVIAVDNLWPTMDPVIGISTSGARVHSNIFDTLVRRNRWEDPDGTELVPWLAESWERLSPNVWQINLREGVPFHDGHIMDAEDVAFSMSAERLWGDEPLAPRGTRYARGIIRVKATGPLTVEVETSYPDPNFIYRLVTPLGFVLPAHYYQEVGTDAFGQMPMGTGPYRMVSFDPSVSVVAEAFDDYWGGDVPADSLTFQIVPEFSTRFAGLVAGEFDVVVSVPADQIGQVEGTPGVTVMTKSIENYPMFAFNMLETEDLPDNPLTDVNLRQAMVAAIDRVSITDAIWGGATFVPAPFNFPEYGAYYDPDRQPRITYDPDRARELLAASDYAGEELSWHIVRGFYPNYEIAAEFMVEQWREVGINVAIEIKDNFSLAYERPFHLLNMSMSSEFSGDPYRPLWMDWGPESSRVRAAHRTWEASERFYELGEAFEQAQEFEERNAAYLALVEEWENLTPGMYLWRNVVSYAVDADLDWDPGNSAVTIFDSLYMGGGE</sequence>
<keyword evidence="3 4" id="KW-0732">Signal</keyword>
<feature type="domain" description="Solute-binding protein family 5" evidence="5">
    <location>
        <begin position="74"/>
        <end position="433"/>
    </location>
</feature>
<proteinExistence type="inferred from homology"/>
<dbReference type="GO" id="GO:1904680">
    <property type="term" value="F:peptide transmembrane transporter activity"/>
    <property type="evidence" value="ECO:0007669"/>
    <property type="project" value="TreeGrafter"/>
</dbReference>
<comment type="similarity">
    <text evidence="2">Belongs to the bacterial solute-binding protein 5 family.</text>
</comment>
<reference evidence="6 7" key="1">
    <citation type="submission" date="2018-10" db="EMBL/GenBank/DDBJ databases">
        <authorList>
            <person name="Jung H.S."/>
            <person name="Jeon C.O."/>
        </authorList>
    </citation>
    <scope>NUCLEOTIDE SEQUENCE [LARGE SCALE GENOMIC DNA]</scope>
    <source>
        <strain evidence="6 7">MA-7-27</strain>
    </source>
</reference>
<organism evidence="6 7">
    <name type="scientific">Rhodophyticola porphyridii</name>
    <dbReference type="NCBI Taxonomy" id="1852017"/>
    <lineage>
        <taxon>Bacteria</taxon>
        <taxon>Pseudomonadati</taxon>
        <taxon>Pseudomonadota</taxon>
        <taxon>Alphaproteobacteria</taxon>
        <taxon>Rhodobacterales</taxon>
        <taxon>Roseobacteraceae</taxon>
        <taxon>Rhodophyticola</taxon>
    </lineage>
</organism>
<dbReference type="Pfam" id="PF00496">
    <property type="entry name" value="SBP_bac_5"/>
    <property type="match status" value="1"/>
</dbReference>
<dbReference type="Proteomes" id="UP000281343">
    <property type="component" value="Unassembled WGS sequence"/>
</dbReference>
<evidence type="ECO:0000313" key="6">
    <source>
        <dbReference type="EMBL" id="RMA41007.1"/>
    </source>
</evidence>
<dbReference type="InterPro" id="IPR000914">
    <property type="entry name" value="SBP_5_dom"/>
</dbReference>
<protein>
    <submittedName>
        <fullName evidence="6">ABC transporter substrate-binding protein</fullName>
    </submittedName>
</protein>
<comment type="caution">
    <text evidence="6">The sequence shown here is derived from an EMBL/GenBank/DDBJ whole genome shotgun (WGS) entry which is preliminary data.</text>
</comment>
<comment type="subcellular location">
    <subcellularLocation>
        <location evidence="1">Periplasm</location>
    </subcellularLocation>
</comment>
<dbReference type="CDD" id="cd08515">
    <property type="entry name" value="PBP2_NikA_DppA_OppA_like_10"/>
    <property type="match status" value="1"/>
</dbReference>
<dbReference type="RefSeq" id="WP_121899088.1">
    <property type="nucleotide sequence ID" value="NZ_RCNT01000009.1"/>
</dbReference>
<dbReference type="GO" id="GO:0015833">
    <property type="term" value="P:peptide transport"/>
    <property type="evidence" value="ECO:0007669"/>
    <property type="project" value="TreeGrafter"/>
</dbReference>
<keyword evidence="7" id="KW-1185">Reference proteome</keyword>
<evidence type="ECO:0000256" key="4">
    <source>
        <dbReference type="SAM" id="SignalP"/>
    </source>
</evidence>
<dbReference type="AlphaFoldDB" id="A0A3L9Y1P8"/>
<evidence type="ECO:0000259" key="5">
    <source>
        <dbReference type="Pfam" id="PF00496"/>
    </source>
</evidence>
<dbReference type="SUPFAM" id="SSF53850">
    <property type="entry name" value="Periplasmic binding protein-like II"/>
    <property type="match status" value="1"/>
</dbReference>
<name>A0A3L9Y1P8_9RHOB</name>
<gene>
    <name evidence="6" type="ORF">D9R08_16050</name>
</gene>
<dbReference type="InterPro" id="IPR039424">
    <property type="entry name" value="SBP_5"/>
</dbReference>